<organism evidence="6 7">
    <name type="scientific">Paenibacillus roseus</name>
    <dbReference type="NCBI Taxonomy" id="2798579"/>
    <lineage>
        <taxon>Bacteria</taxon>
        <taxon>Bacillati</taxon>
        <taxon>Bacillota</taxon>
        <taxon>Bacilli</taxon>
        <taxon>Bacillales</taxon>
        <taxon>Paenibacillaceae</taxon>
        <taxon>Paenibacillus</taxon>
    </lineage>
</organism>
<feature type="domain" description="Fibronectin type-III" evidence="3">
    <location>
        <begin position="1997"/>
        <end position="2078"/>
    </location>
</feature>
<dbReference type="Pfam" id="PF00041">
    <property type="entry name" value="fn3"/>
    <property type="match status" value="8"/>
</dbReference>
<gene>
    <name evidence="6" type="ORF">JFN88_05410</name>
</gene>
<evidence type="ECO:0000259" key="3">
    <source>
        <dbReference type="PROSITE" id="PS50853"/>
    </source>
</evidence>
<dbReference type="PANTHER" id="PTHR13817:SF166">
    <property type="entry name" value="NEURONAL IGCAM-RELATED"/>
    <property type="match status" value="1"/>
</dbReference>
<dbReference type="SUPFAM" id="SSF49265">
    <property type="entry name" value="Fibronectin type III"/>
    <property type="match status" value="5"/>
</dbReference>
<dbReference type="InterPro" id="IPR011493">
    <property type="entry name" value="GLUG"/>
</dbReference>
<feature type="domain" description="Fibronectin type-III" evidence="3">
    <location>
        <begin position="1829"/>
        <end position="1910"/>
    </location>
</feature>
<dbReference type="Pfam" id="PF12733">
    <property type="entry name" value="Cadherin-like"/>
    <property type="match status" value="5"/>
</dbReference>
<accession>A0A934MPU7</accession>
<feature type="domain" description="ZU5" evidence="4">
    <location>
        <begin position="2176"/>
        <end position="2314"/>
    </location>
</feature>
<dbReference type="EMBL" id="JAELUP010000013">
    <property type="protein sequence ID" value="MBJ6360759.1"/>
    <property type="molecule type" value="Genomic_DNA"/>
</dbReference>
<dbReference type="InterPro" id="IPR003961">
    <property type="entry name" value="FN3_dom"/>
</dbReference>
<dbReference type="RefSeq" id="WP_199018307.1">
    <property type="nucleotide sequence ID" value="NZ_JAELUP010000013.1"/>
</dbReference>
<feature type="compositionally biased region" description="Polar residues" evidence="2">
    <location>
        <begin position="2177"/>
        <end position="2187"/>
    </location>
</feature>
<evidence type="ECO:0000259" key="4">
    <source>
        <dbReference type="PROSITE" id="PS51145"/>
    </source>
</evidence>
<dbReference type="InterPro" id="IPR050964">
    <property type="entry name" value="Striated_Muscle_Regulatory"/>
</dbReference>
<dbReference type="CDD" id="cd00063">
    <property type="entry name" value="FN3"/>
    <property type="match status" value="7"/>
</dbReference>
<proteinExistence type="predicted"/>
<feature type="region of interest" description="Disordered" evidence="2">
    <location>
        <begin position="2149"/>
        <end position="2197"/>
    </location>
</feature>
<dbReference type="Proteomes" id="UP000640274">
    <property type="component" value="Unassembled WGS sequence"/>
</dbReference>
<name>A0A934MPU7_9BACL</name>
<dbReference type="InterPro" id="IPR000906">
    <property type="entry name" value="ZU5_dom"/>
</dbReference>
<dbReference type="InterPro" id="IPR036116">
    <property type="entry name" value="FN3_sf"/>
</dbReference>
<keyword evidence="1" id="KW-0677">Repeat</keyword>
<dbReference type="Gene3D" id="2.60.40.2340">
    <property type="match status" value="2"/>
</dbReference>
<feature type="domain" description="SLH" evidence="5">
    <location>
        <begin position="2443"/>
        <end position="2503"/>
    </location>
</feature>
<evidence type="ECO:0000313" key="7">
    <source>
        <dbReference type="Proteomes" id="UP000640274"/>
    </source>
</evidence>
<feature type="domain" description="Fibronectin type-III" evidence="3">
    <location>
        <begin position="1911"/>
        <end position="1996"/>
    </location>
</feature>
<dbReference type="InterPro" id="IPR013783">
    <property type="entry name" value="Ig-like_fold"/>
</dbReference>
<feature type="domain" description="Fibronectin type-III" evidence="3">
    <location>
        <begin position="2079"/>
        <end position="2162"/>
    </location>
</feature>
<dbReference type="Pfam" id="PF00395">
    <property type="entry name" value="SLH"/>
    <property type="match status" value="3"/>
</dbReference>
<feature type="domain" description="Fibronectin type-III" evidence="3">
    <location>
        <begin position="1743"/>
        <end position="1828"/>
    </location>
</feature>
<evidence type="ECO:0000313" key="6">
    <source>
        <dbReference type="EMBL" id="MBJ6360759.1"/>
    </source>
</evidence>
<dbReference type="InterPro" id="IPR025883">
    <property type="entry name" value="Cadherin-like_domain"/>
</dbReference>
<comment type="caution">
    <text evidence="6">The sequence shown here is derived from an EMBL/GenBank/DDBJ whole genome shotgun (WGS) entry which is preliminary data.</text>
</comment>
<evidence type="ECO:0000256" key="1">
    <source>
        <dbReference type="ARBA" id="ARBA00022737"/>
    </source>
</evidence>
<dbReference type="PROSITE" id="PS51272">
    <property type="entry name" value="SLH"/>
    <property type="match status" value="3"/>
</dbReference>
<feature type="domain" description="Fibronectin type-III" evidence="3">
    <location>
        <begin position="1491"/>
        <end position="1576"/>
    </location>
</feature>
<dbReference type="PROSITE" id="PS51145">
    <property type="entry name" value="ZU5"/>
    <property type="match status" value="1"/>
</dbReference>
<dbReference type="Pfam" id="PF07581">
    <property type="entry name" value="Glug"/>
    <property type="match status" value="2"/>
</dbReference>
<keyword evidence="7" id="KW-1185">Reference proteome</keyword>
<protein>
    <submittedName>
        <fullName evidence="6">Cadherin-like beta sandwich domain-containing protein</fullName>
    </submittedName>
</protein>
<feature type="domain" description="SLH" evidence="5">
    <location>
        <begin position="2320"/>
        <end position="2383"/>
    </location>
</feature>
<dbReference type="SMART" id="SM00060">
    <property type="entry name" value="FN3"/>
    <property type="match status" value="8"/>
</dbReference>
<dbReference type="PROSITE" id="PS50853">
    <property type="entry name" value="FN3"/>
    <property type="match status" value="8"/>
</dbReference>
<feature type="domain" description="Fibronectin type-III" evidence="3">
    <location>
        <begin position="1659"/>
        <end position="1742"/>
    </location>
</feature>
<dbReference type="InterPro" id="IPR001119">
    <property type="entry name" value="SLH_dom"/>
</dbReference>
<reference evidence="6" key="1">
    <citation type="submission" date="2020-12" db="EMBL/GenBank/DDBJ databases">
        <authorList>
            <person name="Huq M.A."/>
        </authorList>
    </citation>
    <scope>NUCLEOTIDE SEQUENCE</scope>
    <source>
        <strain evidence="6">MAHUQ-46</strain>
    </source>
</reference>
<dbReference type="Gene3D" id="2.160.20.110">
    <property type="match status" value="3"/>
</dbReference>
<dbReference type="Gene3D" id="2.60.40.10">
    <property type="entry name" value="Immunoglobulins"/>
    <property type="match status" value="9"/>
</dbReference>
<evidence type="ECO:0000259" key="5">
    <source>
        <dbReference type="PROSITE" id="PS51272"/>
    </source>
</evidence>
<feature type="domain" description="Fibronectin type-III" evidence="3">
    <location>
        <begin position="1577"/>
        <end position="1658"/>
    </location>
</feature>
<dbReference type="PANTHER" id="PTHR13817">
    <property type="entry name" value="TITIN"/>
    <property type="match status" value="1"/>
</dbReference>
<evidence type="ECO:0000256" key="2">
    <source>
        <dbReference type="SAM" id="MobiDB-lite"/>
    </source>
</evidence>
<feature type="domain" description="SLH" evidence="5">
    <location>
        <begin position="2384"/>
        <end position="2442"/>
    </location>
</feature>
<sequence length="2503" mass="256118">MLQHWSRIVRKSTFVFLALIVMLSTMPIVHVHANPVFDGGDGSEETPFLIANAMQLDNVRNDRWAHYKLIADIDLSVFATADGGQGWKPIPGFSGTLDGDGHTITGLSIQREQSEYVGLFEALYGGKITNLNVLQAVVGGESHTGIVAGLASNAVLNNVHTSGDVRGNGYVGGLVGNLQTASVQQAGSSATIYGSGDYIGGLFGWAFNSEISDSYAEGAVTGVGARVGGLVGELNGGVIKRCYATGSVTGSSAVGGLIGNGTSSFNPPDTVYLPEVENSYALGAVSGESTGTAGGLAGYMYQVTVKNSYSAGAVNASGTAGGFAGYSYDSTVSSSVWDVTLSGKAVGYGYSGNEPGVTGLTPESMSKSASFANWDLTGTWALSENKSYPYLRNNAPLWLTDLTFVPDNGTTGSLTPGFKSAIRQYAISVTNGASSMAITASPANPDALVSTVGGNALVVGNQTAVVTVADPTGVRTSQTYTITINKLLSSNISSDANLSNLWVDGVPVPNFNSATLSYSITVGADVTDVNVTAETADSGATYSVSGGHNLQAGSNTVTIQVIASDGTIKTYTIEVIRSKFAGGQGTTTSPYLIRTPEQFNAIRDSDAYQKAFRLIADIDLSAYASQDGGKGWIPIYLEGSLDGNGHRITGLKINRPSEDNVGLFNYVYLGSVSNLEIVQASVKGFDKTGILVGWLSNATAKNVRVSGEVSGRDNVGGITGYNSGTIRSSSSLANSAGSRNNAGGLVGQNAGGQVIESYAEGTVSSNSQAGGLVGFDSYGKITNSFATGQVTVTMTGTKAGGLVGQATSGTYTNNYATGKVAGGSTIGGLVGNNSSGSFTNNYWNTTTSERSSAAGSGASTGITARTTDAMKNSTNYSSWDFSTIWNLVSGTTTPYLRTAPLPIWLTSVTVTANSGESVTVAPNVDNMNSSYRANVAPDVTSVTVTGATLDPSSVISVSGSANLTTGDNPITINVTGANGVDSRTYSLIVTRSDPSATGLRELALSAGTLNPAFNEATTSYTVSVPYSTSSLNVTPTVSHAGSTVKVNSTPVASGQASGAIALAANATTTVTVEVTSLDGANKKVYTIAVTRAAASTNANLSALTISSGTLSPGFSSSVTSYTASVTNATSSITVRPTVADSTATVKVSVNDGTPVSVNSGQNSSSLSLNTGVNTIVVTVTAQDGSSKDYRISVTRAASSESRLSGLSLSTGVLSPSFNNSTVNYTSSVANSVSSITVKPVALNSAATITVSINGGTSESVTSGESSSALALNTGENTIVVLVTAENGATRTYTIKVTRAKSSVGDITAFSFEGLTPAVTGTINNTTITLTVPYGTDRSALVATFTHSPNSTVAVGSTIQTSGTTPNNFNSPVTYTVTAENGATKSYTVTVNIAPSNEKAITSFSFAEQTGSALIDSTAHTVSIEVASGTDLTGLTATFSLSAGATATIGPVTQSSGVTVNNFTNPVTYVVTAADGSQQNWTVNVSVAIPAAPTGLTHSSITSTGWVQTWTAVTGATGYNVYVDGTKINSSPITATSFTVTDQSPGTTYSVEVTAVNGSGESSASDADSVTTITDAPTGLNHSSVTTTGWVQTWTAVTGATGYNVYVDGTKINSSPITTTSFTVTNQSPGTTYSVKVTALSSAGESSASAVDSVTTITDAPTGLNHSSVTTTGWVQAWTAVTGATGYNVYVDGTKINSSPITTTSFTVTNQSPGTTYSVKVTALSSAGESSASDADSVTTITDAPTGLNHSSVTTTGWVQTWTAVTGATGYNVYVDGTKINSSPVTTTSFTVTNQSPGTTYSVEVTAVNGSGESSASDADSVTTITDAPTGLNHSSVTTTGWVQAWTSVTGATGYNVYVDGTKINSSPITATSFTVTDQSPGSTYSVEVTAVNGSGESSASDADSVTTITDAPTGLNHSSVTTTGWVQAWTAVTGATGYNVYVDGTKINSSPITTTSFTVTDQSPGTTYSVEVTAVNGSGESSASDADSVTTITDAPTGLNHSSVTTTGWVQAWTAVTGATGYNVYVDGTKINSSPITATSFTVTNKSPGTTYSVKVTALSSAGESSASDVDSVTTITDAPTGLNHSSVTTTGWVQAWTAVTGATGYNVYVDGTKINSSPITATSFTVTNKSPGTTYSVKVTALSSAGESSASDVDSVKTKSTPSSSGSGGPYGGTATDETNVNTTDGKLTLPPESAGSTRLDDEIRVIVPAGATAKKLQLVVEKVLNTTPLVVNNETFVSPIFEITKNFTENFTKPVTLIIRFDASKIKPNQTAAIFYYDEQGKHWVAIGDKVEGNTVTAEVSYFGKFAVLAVDKKVDVEPKNSFTDISGHWAESSIIKAAADRIVNGFPNGTFKPNDPVTRAEFAVMLMNALKPQGEGASLSFTDASKIGAWAKTAVAQAVQAGIIHGYSDGRFRPDTQINRVEMAVMIAGALGGNYSVVQQTGFSDDTTVPNWAKSKVEAIRKVGIVTGRDGNRFMPNETATRAEAVTVILRMLEKLEKKQ</sequence>